<dbReference type="STRING" id="1907941.BKE30_13455"/>
<keyword evidence="2" id="KW-1185">Reference proteome</keyword>
<dbReference type="Proteomes" id="UP000192132">
    <property type="component" value="Unassembled WGS sequence"/>
</dbReference>
<dbReference type="EMBL" id="MLCN01000040">
    <property type="protein sequence ID" value="ONG37952.1"/>
    <property type="molecule type" value="Genomic_DNA"/>
</dbReference>
<comment type="caution">
    <text evidence="1">The sequence shown here is derived from an EMBL/GenBank/DDBJ whole genome shotgun (WGS) entry which is preliminary data.</text>
</comment>
<proteinExistence type="predicted"/>
<gene>
    <name evidence="1" type="ORF">BKE30_13455</name>
</gene>
<accession>A0A1S8CS85</accession>
<protein>
    <submittedName>
        <fullName evidence="1">Uncharacterized protein</fullName>
    </submittedName>
</protein>
<name>A0A1S8CS85_9GAMM</name>
<organism evidence="1 2">
    <name type="scientific">Alkanindiges hydrocarboniclasticus</name>
    <dbReference type="NCBI Taxonomy" id="1907941"/>
    <lineage>
        <taxon>Bacteria</taxon>
        <taxon>Pseudomonadati</taxon>
        <taxon>Pseudomonadota</taxon>
        <taxon>Gammaproteobacteria</taxon>
        <taxon>Moraxellales</taxon>
        <taxon>Moraxellaceae</taxon>
        <taxon>Alkanindiges</taxon>
    </lineage>
</organism>
<evidence type="ECO:0000313" key="2">
    <source>
        <dbReference type="Proteomes" id="UP000192132"/>
    </source>
</evidence>
<sequence>MENMDKPVLEILISSYLPRHLKPEIQTYIDQKQRRVISFQAFGRVMVVVQTDHPATLLWLQKGGEKLMENAMNKAESELYSEIKGLILLKCTGLKCMKKIGQT</sequence>
<evidence type="ECO:0000313" key="1">
    <source>
        <dbReference type="EMBL" id="ONG37952.1"/>
    </source>
</evidence>
<dbReference type="AlphaFoldDB" id="A0A1S8CS85"/>
<reference evidence="1 2" key="1">
    <citation type="submission" date="2016-10" db="EMBL/GenBank/DDBJ databases">
        <title>Draft Genome sequence of Alkanindiges sp. strain H1.</title>
        <authorList>
            <person name="Subhash Y."/>
            <person name="Lee S."/>
        </authorList>
    </citation>
    <scope>NUCLEOTIDE SEQUENCE [LARGE SCALE GENOMIC DNA]</scope>
    <source>
        <strain evidence="1 2">H1</strain>
    </source>
</reference>